<evidence type="ECO:0000256" key="1">
    <source>
        <dbReference type="SAM" id="Phobius"/>
    </source>
</evidence>
<feature type="transmembrane region" description="Helical" evidence="1">
    <location>
        <begin position="159"/>
        <end position="180"/>
    </location>
</feature>
<feature type="transmembrane region" description="Helical" evidence="1">
    <location>
        <begin position="125"/>
        <end position="147"/>
    </location>
</feature>
<organism evidence="2">
    <name type="scientific">uncultured Micrococcales bacterium</name>
    <dbReference type="NCBI Taxonomy" id="1920814"/>
    <lineage>
        <taxon>Bacteria</taxon>
        <taxon>Bacillati</taxon>
        <taxon>Actinomycetota</taxon>
        <taxon>Actinomycetes</taxon>
        <taxon>Micrococcales</taxon>
        <taxon>environmental samples</taxon>
    </lineage>
</organism>
<protein>
    <submittedName>
        <fullName evidence="2">Uncharacterized protein</fullName>
    </submittedName>
</protein>
<keyword evidence="1" id="KW-1133">Transmembrane helix</keyword>
<feature type="transmembrane region" description="Helical" evidence="1">
    <location>
        <begin position="62"/>
        <end position="84"/>
    </location>
</feature>
<reference evidence="2" key="1">
    <citation type="submission" date="2020-10" db="EMBL/GenBank/DDBJ databases">
        <title>Diverse heliorhodopsins detected via functional metagenomics in peat lake Actinobacteria, Chloroflexi and Archaea.</title>
        <authorList>
            <person name="Chazan A."/>
            <person name="Rozenberg A."/>
            <person name="Tahan R."/>
            <person name="Mannen K."/>
            <person name="Nagata T."/>
            <person name="Yaish S."/>
            <person name="Larom S."/>
            <person name="Kandori H."/>
            <person name="Inoue K."/>
            <person name="Beja O."/>
            <person name="Pushkarev A."/>
        </authorList>
    </citation>
    <scope>NUCLEOTIDE SEQUENCE</scope>
</reference>
<feature type="transmembrane region" description="Helical" evidence="1">
    <location>
        <begin position="6"/>
        <end position="25"/>
    </location>
</feature>
<gene>
    <name evidence="2" type="ORF">HULAa3G5_00029</name>
</gene>
<evidence type="ECO:0000313" key="2">
    <source>
        <dbReference type="EMBL" id="QOV09043.1"/>
    </source>
</evidence>
<name>A0A871XZ68_9MICO</name>
<keyword evidence="1" id="KW-0472">Membrane</keyword>
<keyword evidence="1" id="KW-0812">Transmembrane</keyword>
<feature type="transmembrane region" description="Helical" evidence="1">
    <location>
        <begin position="32"/>
        <end position="50"/>
    </location>
</feature>
<dbReference type="AlphaFoldDB" id="A0A871XZ68"/>
<feature type="transmembrane region" description="Helical" evidence="1">
    <location>
        <begin position="96"/>
        <end position="119"/>
    </location>
</feature>
<feature type="transmembrane region" description="Helical" evidence="1">
    <location>
        <begin position="200"/>
        <end position="220"/>
    </location>
</feature>
<proteinExistence type="predicted"/>
<dbReference type="EMBL" id="MW122881">
    <property type="protein sequence ID" value="QOV09043.1"/>
    <property type="molecule type" value="Genomic_DNA"/>
</dbReference>
<accession>A0A871XZ68</accession>
<sequence length="226" mass="24991">MDFLYNYGPAIVGLTAAISIAIFCWKRFRMASVTILIWFSVALLIGQFVFFPEGNENQIDLLIRFLVFGTLAFGPAALLIFFSLRSAKIKSRLEKISTADLVLTQTYRIGGVFLILAFFRGDLPAEIGLVSGLMDVTIAISAIALAVHLRRDGQNARGLVRAWASFSLLDFGWATIMKFADFFGVLELNPDPAMLGNPPLVIISLFALPLGIFISVYLLFRTQKTI</sequence>